<dbReference type="AlphaFoldDB" id="A0A7Y9F0Z2"/>
<evidence type="ECO:0000256" key="1">
    <source>
        <dbReference type="SAM" id="Phobius"/>
    </source>
</evidence>
<dbReference type="RefSeq" id="WP_179615148.1">
    <property type="nucleotide sequence ID" value="NZ_CP059163.1"/>
</dbReference>
<keyword evidence="1" id="KW-0472">Membrane</keyword>
<comment type="caution">
    <text evidence="2">The sequence shown here is derived from an EMBL/GenBank/DDBJ whole genome shotgun (WGS) entry which is preliminary data.</text>
</comment>
<keyword evidence="1" id="KW-1133">Transmembrane helix</keyword>
<proteinExistence type="predicted"/>
<evidence type="ECO:0000313" key="2">
    <source>
        <dbReference type="EMBL" id="NYD57376.1"/>
    </source>
</evidence>
<sequence>MVVLGLILLAAGVATILAGVLTAENAVGVVQVLGVDVGAPTLFLLGLASGVAVLLGVVLIRIGTRRSLQARREHKQLEELSQKLDAVEAERRRDPDEDAASH</sequence>
<accession>A0A7Y9F0Z2</accession>
<evidence type="ECO:0000313" key="3">
    <source>
        <dbReference type="Proteomes" id="UP000516957"/>
    </source>
</evidence>
<protein>
    <submittedName>
        <fullName evidence="2">Flp pilus assembly protein TadB</fullName>
    </submittedName>
</protein>
<feature type="transmembrane region" description="Helical" evidence="1">
    <location>
        <begin position="42"/>
        <end position="62"/>
    </location>
</feature>
<reference evidence="2 3" key="1">
    <citation type="submission" date="2020-07" db="EMBL/GenBank/DDBJ databases">
        <title>Sequencing the genomes of 1000 actinobacteria strains.</title>
        <authorList>
            <person name="Klenk H.-P."/>
        </authorList>
    </citation>
    <scope>NUCLEOTIDE SEQUENCE [LARGE SCALE GENOMIC DNA]</scope>
    <source>
        <strain evidence="2 3">DSM 18965</strain>
    </source>
</reference>
<organism evidence="2 3">
    <name type="scientific">Nocardioides marinisabuli</name>
    <dbReference type="NCBI Taxonomy" id="419476"/>
    <lineage>
        <taxon>Bacteria</taxon>
        <taxon>Bacillati</taxon>
        <taxon>Actinomycetota</taxon>
        <taxon>Actinomycetes</taxon>
        <taxon>Propionibacteriales</taxon>
        <taxon>Nocardioidaceae</taxon>
        <taxon>Nocardioides</taxon>
    </lineage>
</organism>
<name>A0A7Y9F0Z2_9ACTN</name>
<dbReference type="Proteomes" id="UP000516957">
    <property type="component" value="Unassembled WGS sequence"/>
</dbReference>
<dbReference type="EMBL" id="JACCBE010000001">
    <property type="protein sequence ID" value="NYD57376.1"/>
    <property type="molecule type" value="Genomic_DNA"/>
</dbReference>
<gene>
    <name evidence="2" type="ORF">BKA08_001614</name>
</gene>
<keyword evidence="3" id="KW-1185">Reference proteome</keyword>
<keyword evidence="1" id="KW-0812">Transmembrane</keyword>